<evidence type="ECO:0000313" key="2">
    <source>
        <dbReference type="EMBL" id="VDO34837.1"/>
    </source>
</evidence>
<organism evidence="4">
    <name type="scientific">Haemonchus placei</name>
    <name type="common">Barber's pole worm</name>
    <dbReference type="NCBI Taxonomy" id="6290"/>
    <lineage>
        <taxon>Eukaryota</taxon>
        <taxon>Metazoa</taxon>
        <taxon>Ecdysozoa</taxon>
        <taxon>Nematoda</taxon>
        <taxon>Chromadorea</taxon>
        <taxon>Rhabditida</taxon>
        <taxon>Rhabditina</taxon>
        <taxon>Rhabditomorpha</taxon>
        <taxon>Strongyloidea</taxon>
        <taxon>Trichostrongylidae</taxon>
        <taxon>Haemonchus</taxon>
    </lineage>
</organism>
<dbReference type="Proteomes" id="UP000268014">
    <property type="component" value="Unassembled WGS sequence"/>
</dbReference>
<sequence>MNAQSQFYDDREFSEHTNDSVNRAILYYFIFVMFLMTVLVVILYGMKLHYRVRLADELDKIRQDKEPARVYYVEAGSGAQRIVPSPLSPPLTDHQVYNPVGEVLVDDVRRAAI</sequence>
<evidence type="ECO:0000313" key="4">
    <source>
        <dbReference type="WBParaSite" id="HPLM_0000843401-mRNA-1"/>
    </source>
</evidence>
<dbReference type="EMBL" id="UZAF01016859">
    <property type="protein sequence ID" value="VDO34837.1"/>
    <property type="molecule type" value="Genomic_DNA"/>
</dbReference>
<proteinExistence type="predicted"/>
<keyword evidence="1" id="KW-0812">Transmembrane</keyword>
<accession>A0A0N4WD01</accession>
<dbReference type="AlphaFoldDB" id="A0A0N4WD01"/>
<keyword evidence="3" id="KW-1185">Reference proteome</keyword>
<keyword evidence="1" id="KW-1133">Transmembrane helix</keyword>
<keyword evidence="1" id="KW-0472">Membrane</keyword>
<reference evidence="4" key="1">
    <citation type="submission" date="2017-02" db="UniProtKB">
        <authorList>
            <consortium name="WormBaseParasite"/>
        </authorList>
    </citation>
    <scope>IDENTIFICATION</scope>
</reference>
<dbReference type="OMA" id="QTYEPGR"/>
<evidence type="ECO:0000256" key="1">
    <source>
        <dbReference type="SAM" id="Phobius"/>
    </source>
</evidence>
<dbReference type="WBParaSite" id="HPLM_0000843401-mRNA-1">
    <property type="protein sequence ID" value="HPLM_0000843401-mRNA-1"/>
    <property type="gene ID" value="HPLM_0000843401"/>
</dbReference>
<protein>
    <submittedName>
        <fullName evidence="4">Ion_trans domain-containing protein</fullName>
    </submittedName>
</protein>
<evidence type="ECO:0000313" key="3">
    <source>
        <dbReference type="Proteomes" id="UP000268014"/>
    </source>
</evidence>
<reference evidence="2 3" key="2">
    <citation type="submission" date="2018-11" db="EMBL/GenBank/DDBJ databases">
        <authorList>
            <consortium name="Pathogen Informatics"/>
        </authorList>
    </citation>
    <scope>NUCLEOTIDE SEQUENCE [LARGE SCALE GENOMIC DNA]</scope>
    <source>
        <strain evidence="2 3">MHpl1</strain>
    </source>
</reference>
<feature type="transmembrane region" description="Helical" evidence="1">
    <location>
        <begin position="25"/>
        <end position="44"/>
    </location>
</feature>
<gene>
    <name evidence="2" type="ORF">HPLM_LOCUS8426</name>
</gene>
<dbReference type="OrthoDB" id="5793707at2759"/>
<name>A0A0N4WD01_HAEPC</name>